<protein>
    <submittedName>
        <fullName evidence="2">Uncharacterized protein</fullName>
    </submittedName>
</protein>
<accession>C5FWC6</accession>
<dbReference type="HOGENOM" id="CLU_2183341_0_0_1"/>
<reference evidence="3" key="1">
    <citation type="journal article" date="2012" name="MBio">
        <title>Comparative genome analysis of Trichophyton rubrum and related dermatophytes reveals candidate genes involved in infection.</title>
        <authorList>
            <person name="Martinez D.A."/>
            <person name="Oliver B.G."/>
            <person name="Graeser Y."/>
            <person name="Goldberg J.M."/>
            <person name="Li W."/>
            <person name="Martinez-Rossi N.M."/>
            <person name="Monod M."/>
            <person name="Shelest E."/>
            <person name="Barton R.C."/>
            <person name="Birch E."/>
            <person name="Brakhage A.A."/>
            <person name="Chen Z."/>
            <person name="Gurr S.J."/>
            <person name="Heiman D."/>
            <person name="Heitman J."/>
            <person name="Kosti I."/>
            <person name="Rossi A."/>
            <person name="Saif S."/>
            <person name="Samalova M."/>
            <person name="Saunders C.W."/>
            <person name="Shea T."/>
            <person name="Summerbell R.C."/>
            <person name="Xu J."/>
            <person name="Young S."/>
            <person name="Zeng Q."/>
            <person name="Birren B.W."/>
            <person name="Cuomo C.A."/>
            <person name="White T.C."/>
        </authorList>
    </citation>
    <scope>NUCLEOTIDE SEQUENCE [LARGE SCALE GENOMIC DNA]</scope>
    <source>
        <strain evidence="3">ATCC MYA-4605 / CBS 113480</strain>
    </source>
</reference>
<dbReference type="OMA" id="QFTDQGQ"/>
<feature type="region of interest" description="Disordered" evidence="1">
    <location>
        <begin position="22"/>
        <end position="88"/>
    </location>
</feature>
<sequence length="109" mass="12177">MTFGQNSAVTWISEAQVVKREKKKPGIMDKIPDQMKGAQQPGDAKNTAKKFTDQGQSKVDEFKQKGQEAAQSVKDAASNVTGSVPGGSFSHRIRFWFLFSPFIRYCFLE</sequence>
<evidence type="ECO:0000256" key="1">
    <source>
        <dbReference type="SAM" id="MobiDB-lite"/>
    </source>
</evidence>
<dbReference type="VEuPathDB" id="FungiDB:MCYG_07029"/>
<feature type="compositionally biased region" description="Basic and acidic residues" evidence="1">
    <location>
        <begin position="24"/>
        <end position="33"/>
    </location>
</feature>
<evidence type="ECO:0000313" key="3">
    <source>
        <dbReference type="Proteomes" id="UP000002035"/>
    </source>
</evidence>
<organism evidence="2 3">
    <name type="scientific">Arthroderma otae (strain ATCC MYA-4605 / CBS 113480)</name>
    <name type="common">Microsporum canis</name>
    <dbReference type="NCBI Taxonomy" id="554155"/>
    <lineage>
        <taxon>Eukaryota</taxon>
        <taxon>Fungi</taxon>
        <taxon>Dikarya</taxon>
        <taxon>Ascomycota</taxon>
        <taxon>Pezizomycotina</taxon>
        <taxon>Eurotiomycetes</taxon>
        <taxon>Eurotiomycetidae</taxon>
        <taxon>Onygenales</taxon>
        <taxon>Arthrodermataceae</taxon>
        <taxon>Microsporum</taxon>
    </lineage>
</organism>
<keyword evidence="3" id="KW-1185">Reference proteome</keyword>
<dbReference type="eggNOG" id="ENOG502T550">
    <property type="taxonomic scope" value="Eukaryota"/>
</dbReference>
<proteinExistence type="predicted"/>
<gene>
    <name evidence="2" type="ORF">MCYG_07029</name>
</gene>
<evidence type="ECO:0000313" key="2">
    <source>
        <dbReference type="EMBL" id="EEQ34210.1"/>
    </source>
</evidence>
<dbReference type="AlphaFoldDB" id="C5FWC6"/>
<name>C5FWC6_ARTOC</name>
<dbReference type="RefSeq" id="XP_002845065.1">
    <property type="nucleotide sequence ID" value="XM_002845019.1"/>
</dbReference>
<dbReference type="GeneID" id="9228097"/>
<dbReference type="Proteomes" id="UP000002035">
    <property type="component" value="Unassembled WGS sequence"/>
</dbReference>
<dbReference type="OrthoDB" id="4172516at2759"/>
<dbReference type="EMBL" id="DS995706">
    <property type="protein sequence ID" value="EEQ34210.1"/>
    <property type="molecule type" value="Genomic_DNA"/>
</dbReference>